<reference evidence="2" key="1">
    <citation type="submission" date="2020-11" db="EMBL/GenBank/DDBJ databases">
        <title>Isolation and identification of active actinomycetes.</title>
        <authorList>
            <person name="Yu B."/>
        </authorList>
    </citation>
    <scope>NUCLEOTIDE SEQUENCE</scope>
    <source>
        <strain evidence="2">NEAU-YB345</strain>
    </source>
</reference>
<name>A0A931BD68_9ACTN</name>
<feature type="transmembrane region" description="Helical" evidence="1">
    <location>
        <begin position="148"/>
        <end position="166"/>
    </location>
</feature>
<gene>
    <name evidence="2" type="ORF">I2501_28915</name>
</gene>
<keyword evidence="1" id="KW-0812">Transmembrane</keyword>
<dbReference type="AlphaFoldDB" id="A0A931BD68"/>
<organism evidence="2 3">
    <name type="scientific">Streptacidiphilus fuscans</name>
    <dbReference type="NCBI Taxonomy" id="2789292"/>
    <lineage>
        <taxon>Bacteria</taxon>
        <taxon>Bacillati</taxon>
        <taxon>Actinomycetota</taxon>
        <taxon>Actinomycetes</taxon>
        <taxon>Kitasatosporales</taxon>
        <taxon>Streptomycetaceae</taxon>
        <taxon>Streptacidiphilus</taxon>
    </lineage>
</organism>
<keyword evidence="1" id="KW-0472">Membrane</keyword>
<feature type="transmembrane region" description="Helical" evidence="1">
    <location>
        <begin position="81"/>
        <end position="99"/>
    </location>
</feature>
<feature type="transmembrane region" description="Helical" evidence="1">
    <location>
        <begin position="212"/>
        <end position="231"/>
    </location>
</feature>
<keyword evidence="3" id="KW-1185">Reference proteome</keyword>
<keyword evidence="1" id="KW-1133">Transmembrane helix</keyword>
<dbReference type="Proteomes" id="UP000657385">
    <property type="component" value="Unassembled WGS sequence"/>
</dbReference>
<proteinExistence type="predicted"/>
<dbReference type="RefSeq" id="WP_196197215.1">
    <property type="nucleotide sequence ID" value="NZ_JADPRT010000014.1"/>
</dbReference>
<evidence type="ECO:0000256" key="1">
    <source>
        <dbReference type="SAM" id="Phobius"/>
    </source>
</evidence>
<comment type="caution">
    <text evidence="2">The sequence shown here is derived from an EMBL/GenBank/DDBJ whole genome shotgun (WGS) entry which is preliminary data.</text>
</comment>
<evidence type="ECO:0000313" key="2">
    <source>
        <dbReference type="EMBL" id="MBF9072053.1"/>
    </source>
</evidence>
<sequence length="249" mass="26533">MVNDPHHDSPAELLAAATSASRLTRAARHGFWFPLVVFGLLVICAAPLYLFNVPVCLHGGAVCLVVIHGDAVPAGSLGISLYWAIAASLGYAVTLGFYLLRARRVGVAGRIWPYLVVGLVLLAVTVLATPEVSRHIMHGSLLNMPGDVGIRGMTPLLALALGLFVLARLERSVPLAGFAVLFLVVALISNLYDVENQTPLIGWTPSAAWMWVPNLWLAGFTLLLGGLGFGLTSVRRNRARILSAQGQPT</sequence>
<evidence type="ECO:0000313" key="3">
    <source>
        <dbReference type="Proteomes" id="UP000657385"/>
    </source>
</evidence>
<feature type="transmembrane region" description="Helical" evidence="1">
    <location>
        <begin position="111"/>
        <end position="128"/>
    </location>
</feature>
<feature type="transmembrane region" description="Helical" evidence="1">
    <location>
        <begin position="173"/>
        <end position="192"/>
    </location>
</feature>
<protein>
    <submittedName>
        <fullName evidence="2">Uncharacterized protein</fullName>
    </submittedName>
</protein>
<feature type="transmembrane region" description="Helical" evidence="1">
    <location>
        <begin position="31"/>
        <end position="51"/>
    </location>
</feature>
<accession>A0A931BD68</accession>
<dbReference type="EMBL" id="JADPRT010000014">
    <property type="protein sequence ID" value="MBF9072053.1"/>
    <property type="molecule type" value="Genomic_DNA"/>
</dbReference>